<sequence>MAFFDTLKQNLMTASQVTMDKAKNTAEILKLKDQIRQDKREIRSATYKIGEIYRELHSENYEEAYEDCFHRIERLEQAIDWKEDALKNLKQED</sequence>
<reference evidence="2 3" key="1">
    <citation type="submission" date="2015-09" db="EMBL/GenBank/DDBJ databases">
        <authorList>
            <consortium name="Pathogen Informatics"/>
        </authorList>
    </citation>
    <scope>NUCLEOTIDE SEQUENCE [LARGE SCALE GENOMIC DNA]</scope>
    <source>
        <strain evidence="2 3">2789STDY5834966</strain>
    </source>
</reference>
<dbReference type="RefSeq" id="WP_055182750.1">
    <property type="nucleotide sequence ID" value="NZ_CATZPD010000006.1"/>
</dbReference>
<dbReference type="AlphaFoldDB" id="A0A173SQR0"/>
<evidence type="ECO:0000313" key="2">
    <source>
        <dbReference type="EMBL" id="CUM92792.1"/>
    </source>
</evidence>
<dbReference type="OrthoDB" id="9788304at2"/>
<evidence type="ECO:0000313" key="3">
    <source>
        <dbReference type="Proteomes" id="UP000095390"/>
    </source>
</evidence>
<feature type="coiled-coil region" evidence="1">
    <location>
        <begin position="58"/>
        <end position="92"/>
    </location>
</feature>
<gene>
    <name evidence="2" type="ORF">ERS852578_01139</name>
</gene>
<accession>A0A173SQR0</accession>
<name>A0A173SQR0_9FIRM</name>
<dbReference type="Proteomes" id="UP000095390">
    <property type="component" value="Unassembled WGS sequence"/>
</dbReference>
<evidence type="ECO:0000256" key="1">
    <source>
        <dbReference type="SAM" id="Coils"/>
    </source>
</evidence>
<organism evidence="2 3">
    <name type="scientific">Anaerobutyricum hallii</name>
    <dbReference type="NCBI Taxonomy" id="39488"/>
    <lineage>
        <taxon>Bacteria</taxon>
        <taxon>Bacillati</taxon>
        <taxon>Bacillota</taxon>
        <taxon>Clostridia</taxon>
        <taxon>Lachnospirales</taxon>
        <taxon>Lachnospiraceae</taxon>
        <taxon>Anaerobutyricum</taxon>
    </lineage>
</organism>
<dbReference type="EMBL" id="CYYC01000010">
    <property type="protein sequence ID" value="CUM92792.1"/>
    <property type="molecule type" value="Genomic_DNA"/>
</dbReference>
<keyword evidence="1" id="KW-0175">Coiled coil</keyword>
<protein>
    <submittedName>
        <fullName evidence="2">Uncharacterized protein</fullName>
    </submittedName>
</protein>
<proteinExistence type="predicted"/>